<reference evidence="14 15" key="1">
    <citation type="journal article" date="2016" name="Mol. Biol. Evol.">
        <title>Comparative Genomics of Early-Diverging Mushroom-Forming Fungi Provides Insights into the Origins of Lignocellulose Decay Capabilities.</title>
        <authorList>
            <person name="Nagy L.G."/>
            <person name="Riley R."/>
            <person name="Tritt A."/>
            <person name="Adam C."/>
            <person name="Daum C."/>
            <person name="Floudas D."/>
            <person name="Sun H."/>
            <person name="Yadav J.S."/>
            <person name="Pangilinan J."/>
            <person name="Larsson K.H."/>
            <person name="Matsuura K."/>
            <person name="Barry K."/>
            <person name="Labutti K."/>
            <person name="Kuo R."/>
            <person name="Ohm R.A."/>
            <person name="Bhattacharya S.S."/>
            <person name="Shirouzu T."/>
            <person name="Yoshinaga Y."/>
            <person name="Martin F.M."/>
            <person name="Grigoriev I.V."/>
            <person name="Hibbett D.S."/>
        </authorList>
    </citation>
    <scope>NUCLEOTIDE SEQUENCE [LARGE SCALE GENOMIC DNA]</scope>
    <source>
        <strain evidence="14 15">CBS 109695</strain>
    </source>
</reference>
<dbReference type="GO" id="GO:0006434">
    <property type="term" value="P:seryl-tRNA aminoacylation"/>
    <property type="evidence" value="ECO:0007669"/>
    <property type="project" value="InterPro"/>
</dbReference>
<dbReference type="PROSITE" id="PS50862">
    <property type="entry name" value="AA_TRNA_LIGASE_II"/>
    <property type="match status" value="1"/>
</dbReference>
<evidence type="ECO:0000256" key="11">
    <source>
        <dbReference type="PIRSR" id="PIRSR001529-2"/>
    </source>
</evidence>
<dbReference type="Pfam" id="PF00587">
    <property type="entry name" value="tRNA-synt_2b"/>
    <property type="match status" value="1"/>
</dbReference>
<gene>
    <name evidence="14" type="ORF">FIBSPDRAFT_795104</name>
</gene>
<dbReference type="EMBL" id="KV417600">
    <property type="protein sequence ID" value="KZP15862.1"/>
    <property type="molecule type" value="Genomic_DNA"/>
</dbReference>
<keyword evidence="4" id="KW-0547">Nucleotide-binding</keyword>
<dbReference type="CDD" id="cd00770">
    <property type="entry name" value="SerRS_core"/>
    <property type="match status" value="1"/>
</dbReference>
<evidence type="ECO:0000256" key="6">
    <source>
        <dbReference type="ARBA" id="ARBA00022917"/>
    </source>
</evidence>
<dbReference type="Gene3D" id="3.30.930.10">
    <property type="entry name" value="Bira Bifunctional Protein, Domain 2"/>
    <property type="match status" value="1"/>
</dbReference>
<proteinExistence type="inferred from homology"/>
<evidence type="ECO:0000256" key="1">
    <source>
        <dbReference type="ARBA" id="ARBA00010728"/>
    </source>
</evidence>
<dbReference type="InterPro" id="IPR002314">
    <property type="entry name" value="aa-tRNA-synt_IIb"/>
</dbReference>
<dbReference type="STRING" id="436010.A0A166EKT6"/>
<evidence type="ECO:0000256" key="9">
    <source>
        <dbReference type="ARBA" id="ARBA00034892"/>
    </source>
</evidence>
<dbReference type="Pfam" id="PF02403">
    <property type="entry name" value="Seryl_tRNA_N"/>
    <property type="match status" value="1"/>
</dbReference>
<dbReference type="GO" id="GO:0004828">
    <property type="term" value="F:serine-tRNA ligase activity"/>
    <property type="evidence" value="ECO:0007669"/>
    <property type="project" value="UniProtKB-EC"/>
</dbReference>
<evidence type="ECO:0000256" key="7">
    <source>
        <dbReference type="ARBA" id="ARBA00023146"/>
    </source>
</evidence>
<dbReference type="SUPFAM" id="SSF55681">
    <property type="entry name" value="Class II aaRS and biotin synthetases"/>
    <property type="match status" value="1"/>
</dbReference>
<comment type="similarity">
    <text evidence="1">Belongs to the class-II aminoacyl-tRNA synthetase family. Type-1 seryl-tRNA synthetase subfamily.</text>
</comment>
<organism evidence="14 15">
    <name type="scientific">Athelia psychrophila</name>
    <dbReference type="NCBI Taxonomy" id="1759441"/>
    <lineage>
        <taxon>Eukaryota</taxon>
        <taxon>Fungi</taxon>
        <taxon>Dikarya</taxon>
        <taxon>Basidiomycota</taxon>
        <taxon>Agaricomycotina</taxon>
        <taxon>Agaricomycetes</taxon>
        <taxon>Agaricomycetidae</taxon>
        <taxon>Atheliales</taxon>
        <taxon>Atheliaceae</taxon>
        <taxon>Athelia</taxon>
    </lineage>
</organism>
<dbReference type="InterPro" id="IPR002317">
    <property type="entry name" value="Ser-tRNA-ligase_type_1"/>
</dbReference>
<accession>A0A166EKT6</accession>
<keyword evidence="3 14" id="KW-0436">Ligase</keyword>
<dbReference type="GO" id="GO:0005524">
    <property type="term" value="F:ATP binding"/>
    <property type="evidence" value="ECO:0007669"/>
    <property type="project" value="UniProtKB-KW"/>
</dbReference>
<feature type="region of interest" description="Disordered" evidence="12">
    <location>
        <begin position="113"/>
        <end position="140"/>
    </location>
</feature>
<name>A0A166EKT6_9AGAM</name>
<feature type="binding site" evidence="10">
    <location>
        <position position="242"/>
    </location>
    <ligand>
        <name>L-serine</name>
        <dbReference type="ChEBI" id="CHEBI:33384"/>
    </ligand>
</feature>
<dbReference type="Gene3D" id="1.10.287.40">
    <property type="entry name" value="Serine-tRNA synthetase, tRNA binding domain"/>
    <property type="match status" value="1"/>
</dbReference>
<dbReference type="FunFam" id="3.30.930.10:FF:000026">
    <property type="entry name" value="Seryl-tRNA synthetase, cytoplasmic"/>
    <property type="match status" value="1"/>
</dbReference>
<evidence type="ECO:0000256" key="3">
    <source>
        <dbReference type="ARBA" id="ARBA00022598"/>
    </source>
</evidence>
<feature type="binding site" evidence="10">
    <location>
        <position position="398"/>
    </location>
    <ligand>
        <name>L-serine</name>
        <dbReference type="ChEBI" id="CHEBI:33384"/>
    </ligand>
</feature>
<evidence type="ECO:0000313" key="15">
    <source>
        <dbReference type="Proteomes" id="UP000076532"/>
    </source>
</evidence>
<evidence type="ECO:0000256" key="8">
    <source>
        <dbReference type="ARBA" id="ARBA00031113"/>
    </source>
</evidence>
<dbReference type="Proteomes" id="UP000076532">
    <property type="component" value="Unassembled WGS sequence"/>
</dbReference>
<dbReference type="NCBIfam" id="TIGR00414">
    <property type="entry name" value="serS"/>
    <property type="match status" value="1"/>
</dbReference>
<feature type="binding site" evidence="11">
    <location>
        <begin position="291"/>
        <end position="294"/>
    </location>
    <ligand>
        <name>ATP</name>
        <dbReference type="ChEBI" id="CHEBI:30616"/>
    </ligand>
</feature>
<dbReference type="InterPro" id="IPR042103">
    <property type="entry name" value="SerRS_1_N_sf"/>
</dbReference>
<dbReference type="InterPro" id="IPR033729">
    <property type="entry name" value="SerRS_core"/>
</dbReference>
<evidence type="ECO:0000256" key="4">
    <source>
        <dbReference type="ARBA" id="ARBA00022741"/>
    </source>
</evidence>
<dbReference type="SUPFAM" id="SSF46589">
    <property type="entry name" value="tRNA-binding arm"/>
    <property type="match status" value="1"/>
</dbReference>
<dbReference type="InterPro" id="IPR015866">
    <property type="entry name" value="Ser-tRNA-synth_1_N"/>
</dbReference>
<dbReference type="InterPro" id="IPR010978">
    <property type="entry name" value="tRNA-bd_arm"/>
</dbReference>
<sequence>MTLDVLQFIDAKGGNAEEIRDSQRKRGEPVELVDEVVQMYADWVKMDFESNQLSKQSNAVQKEIGARKKAKESADDLMATKKEFDAQIDANRKKTKEFEITMRAKASGVGNIVGKNVPVSQTEDDNTTERTFHPDGPNAQVEKKADIMPHHEVLLRLDAMDLDRGAKVAGHRGYYLTGDGVDLNMALINYGLDFLRNRGYKKVQSPFMMNKDVMAKTAQLDQFDEELYKVIASDDEKYLIATSEQPISAFHSDEWFESPDTQLPIQYAGYSTCFRKEAGSAGRDMWGIFRVHQFEKVEQFCITHPEKSWEMFDVMVANAEAFYQSLNIPYRVVGIVSGALNLAAAQKYDLEAWFPFQGAYKELVSCSNCTDYQSRRLEVRCGLKTKEQQRKVYVHMLNGTLCATERALCCLVENYQTPEGLRIPEVLRPYMQGRDFLPWVKELPKNLERKKA</sequence>
<dbReference type="OrthoDB" id="10264585at2759"/>
<feature type="binding site" evidence="11">
    <location>
        <begin position="275"/>
        <end position="277"/>
    </location>
    <ligand>
        <name>ATP</name>
        <dbReference type="ChEBI" id="CHEBI:30616"/>
    </ligand>
</feature>
<feature type="site" description="Important for serine binding" evidence="10">
    <location>
        <position position="400"/>
    </location>
</feature>
<protein>
    <recommendedName>
        <fullName evidence="2">serine--tRNA ligase</fullName>
        <ecNumber evidence="2">6.1.1.11</ecNumber>
    </recommendedName>
    <alternativeName>
        <fullName evidence="8">Seryl-tRNA synthetase</fullName>
    </alternativeName>
    <alternativeName>
        <fullName evidence="9">Seryl-tRNA(Ser) synthetase</fullName>
    </alternativeName>
</protein>
<dbReference type="AlphaFoldDB" id="A0A166EKT6"/>
<evidence type="ECO:0000259" key="13">
    <source>
        <dbReference type="PROSITE" id="PS50862"/>
    </source>
</evidence>
<keyword evidence="6" id="KW-0648">Protein biosynthesis</keyword>
<feature type="binding site" evidence="10">
    <location>
        <position position="298"/>
    </location>
    <ligand>
        <name>L-serine</name>
        <dbReference type="ChEBI" id="CHEBI:33384"/>
    </ligand>
</feature>
<dbReference type="PIRSF" id="PIRSF001529">
    <property type="entry name" value="Ser-tRNA-synth_IIa"/>
    <property type="match status" value="1"/>
</dbReference>
<keyword evidence="7" id="KW-0030">Aminoacyl-tRNA synthetase</keyword>
<feature type="domain" description="Aminoacyl-transfer RNA synthetases class-II family profile" evidence="13">
    <location>
        <begin position="146"/>
        <end position="429"/>
    </location>
</feature>
<feature type="binding site" evidence="10">
    <location>
        <position position="275"/>
    </location>
    <ligand>
        <name>L-serine</name>
        <dbReference type="ChEBI" id="CHEBI:33384"/>
    </ligand>
</feature>
<dbReference type="PRINTS" id="PR00981">
    <property type="entry name" value="TRNASYNTHSER"/>
</dbReference>
<dbReference type="InterPro" id="IPR045864">
    <property type="entry name" value="aa-tRNA-synth_II/BPL/LPL"/>
</dbReference>
<evidence type="ECO:0000313" key="14">
    <source>
        <dbReference type="EMBL" id="KZP15862.1"/>
    </source>
</evidence>
<evidence type="ECO:0000256" key="10">
    <source>
        <dbReference type="PIRSR" id="PIRSR001529-1"/>
    </source>
</evidence>
<dbReference type="EC" id="6.1.1.11" evidence="2"/>
<evidence type="ECO:0000256" key="12">
    <source>
        <dbReference type="SAM" id="MobiDB-lite"/>
    </source>
</evidence>
<feature type="binding site" evidence="11">
    <location>
        <begin position="362"/>
        <end position="365"/>
    </location>
    <ligand>
        <name>ATP</name>
        <dbReference type="ChEBI" id="CHEBI:30616"/>
    </ligand>
</feature>
<dbReference type="UniPathway" id="UPA00906">
    <property type="reaction ID" value="UER00895"/>
</dbReference>
<evidence type="ECO:0000256" key="2">
    <source>
        <dbReference type="ARBA" id="ARBA00012840"/>
    </source>
</evidence>
<dbReference type="InterPro" id="IPR006195">
    <property type="entry name" value="aa-tRNA-synth_II"/>
</dbReference>
<dbReference type="PANTHER" id="PTHR11778">
    <property type="entry name" value="SERYL-TRNA SYNTHETASE"/>
    <property type="match status" value="1"/>
</dbReference>
<keyword evidence="5 11" id="KW-0067">ATP-binding</keyword>
<keyword evidence="15" id="KW-1185">Reference proteome</keyword>
<evidence type="ECO:0000256" key="5">
    <source>
        <dbReference type="ARBA" id="ARBA00022840"/>
    </source>
</evidence>